<dbReference type="PANTHER" id="PTHR34351">
    <property type="entry name" value="SLR1927 PROTEIN-RELATED"/>
    <property type="match status" value="1"/>
</dbReference>
<sequence>MKIGAKIAAWLERRWATPAYAGWVLLGMSLSLFAAATNTMAGWLYAISGISLAMLGMAAVLPAKSLRQIQIRRRPIEPVSAGDELTVELEIENPTAQAKTLLEVYDVIPLLLQGLKPPQEGKPRQVAIEEIPGGGVYRWTYYQPAPRRGLYHWHEVQLRSGAPLGLFWCSRSRTVPAVAIVYPQVLPLNTCPVIDKIGQQENKLYEASNRSQMTTAGITRTLRPYRYGDPIRLVHWRSSARLGELRVRELEISTGGQEIAIALDSGGTWDPEDFEQAAIAAASIYFYASRSQLEVKLWTPATGLIQGNRVVLEALAASNPSEATAPHARPPEPPNQPLIWLTQNPLTLQQLPKGSRWIFWPPRGNPEEKTGIKPDLPGIEIQPDKPLQLQLQSPLR</sequence>
<dbReference type="PANTHER" id="PTHR34351:SF1">
    <property type="entry name" value="SLR1927 PROTEIN"/>
    <property type="match status" value="1"/>
</dbReference>
<accession>A0A7C3ZTW1</accession>
<evidence type="ECO:0000256" key="2">
    <source>
        <dbReference type="SAM" id="Phobius"/>
    </source>
</evidence>
<name>A0A7C3ZTW1_9CYAN</name>
<dbReference type="AlphaFoldDB" id="A0A7C3ZTW1"/>
<keyword evidence="2" id="KW-1133">Transmembrane helix</keyword>
<feature type="transmembrane region" description="Helical" evidence="2">
    <location>
        <begin position="43"/>
        <end position="63"/>
    </location>
</feature>
<protein>
    <submittedName>
        <fullName evidence="3">DUF58 domain-containing protein</fullName>
    </submittedName>
</protein>
<feature type="region of interest" description="Disordered" evidence="1">
    <location>
        <begin position="362"/>
        <end position="396"/>
    </location>
</feature>
<keyword evidence="2" id="KW-0472">Membrane</keyword>
<organism evidence="3">
    <name type="scientific">Planktothricoides sp. SpSt-374</name>
    <dbReference type="NCBI Taxonomy" id="2282167"/>
    <lineage>
        <taxon>Bacteria</taxon>
        <taxon>Bacillati</taxon>
        <taxon>Cyanobacteriota</taxon>
        <taxon>Cyanophyceae</taxon>
        <taxon>Oscillatoriophycideae</taxon>
        <taxon>Oscillatoriales</taxon>
        <taxon>Oscillatoriaceae</taxon>
        <taxon>Planktothricoides</taxon>
    </lineage>
</organism>
<comment type="caution">
    <text evidence="3">The sequence shown here is derived from an EMBL/GenBank/DDBJ whole genome shotgun (WGS) entry which is preliminary data.</text>
</comment>
<feature type="transmembrane region" description="Helical" evidence="2">
    <location>
        <begin position="20"/>
        <end position="37"/>
    </location>
</feature>
<evidence type="ECO:0000313" key="3">
    <source>
        <dbReference type="EMBL" id="HGF99487.1"/>
    </source>
</evidence>
<keyword evidence="2" id="KW-0812">Transmembrane</keyword>
<proteinExistence type="predicted"/>
<gene>
    <name evidence="3" type="ORF">ENR15_02140</name>
</gene>
<dbReference type="EMBL" id="DSPX01000017">
    <property type="protein sequence ID" value="HGF99487.1"/>
    <property type="molecule type" value="Genomic_DNA"/>
</dbReference>
<reference evidence="3" key="1">
    <citation type="journal article" date="2020" name="mSystems">
        <title>Genome- and Community-Level Interaction Insights into Carbon Utilization and Element Cycling Functions of Hydrothermarchaeota in Hydrothermal Sediment.</title>
        <authorList>
            <person name="Zhou Z."/>
            <person name="Liu Y."/>
            <person name="Xu W."/>
            <person name="Pan J."/>
            <person name="Luo Z.H."/>
            <person name="Li M."/>
        </authorList>
    </citation>
    <scope>NUCLEOTIDE SEQUENCE [LARGE SCALE GENOMIC DNA]</scope>
    <source>
        <strain evidence="3">SpSt-374</strain>
    </source>
</reference>
<evidence type="ECO:0000256" key="1">
    <source>
        <dbReference type="SAM" id="MobiDB-lite"/>
    </source>
</evidence>